<keyword evidence="10" id="KW-0472">Membrane</keyword>
<dbReference type="InterPro" id="IPR028994">
    <property type="entry name" value="Integrin_alpha_N"/>
</dbReference>
<evidence type="ECO:0000259" key="15">
    <source>
        <dbReference type="PROSITE" id="PS50234"/>
    </source>
</evidence>
<evidence type="ECO:0000256" key="14">
    <source>
        <dbReference type="RuleBase" id="RU003762"/>
    </source>
</evidence>
<comment type="subcellular location">
    <subcellularLocation>
        <location evidence="1 14">Membrane</location>
        <topology evidence="1 14">Single-pass type I membrane protein</topology>
    </subcellularLocation>
</comment>
<dbReference type="SUPFAM" id="SSF53300">
    <property type="entry name" value="vWA-like"/>
    <property type="match status" value="1"/>
</dbReference>
<dbReference type="PROSITE" id="PS50234">
    <property type="entry name" value="VWFA"/>
    <property type="match status" value="1"/>
</dbReference>
<dbReference type="InterPro" id="IPR013519">
    <property type="entry name" value="Int_alpha_beta-p"/>
</dbReference>
<dbReference type="Gene3D" id="3.40.50.410">
    <property type="entry name" value="von Willebrand factor, type A domain"/>
    <property type="match status" value="1"/>
</dbReference>
<dbReference type="GO" id="GO:0098609">
    <property type="term" value="P:cell-cell adhesion"/>
    <property type="evidence" value="ECO:0007669"/>
    <property type="project" value="TreeGrafter"/>
</dbReference>
<dbReference type="GO" id="GO:0008305">
    <property type="term" value="C:integrin complex"/>
    <property type="evidence" value="ECO:0007669"/>
    <property type="project" value="InterPro"/>
</dbReference>
<keyword evidence="9 14" id="KW-0401">Integrin</keyword>
<evidence type="ECO:0000256" key="2">
    <source>
        <dbReference type="ARBA" id="ARBA00008054"/>
    </source>
</evidence>
<evidence type="ECO:0000256" key="11">
    <source>
        <dbReference type="ARBA" id="ARBA00023170"/>
    </source>
</evidence>
<keyword evidence="5" id="KW-0732">Signal</keyword>
<dbReference type="GO" id="GO:0007229">
    <property type="term" value="P:integrin-mediated signaling pathway"/>
    <property type="evidence" value="ECO:0007669"/>
    <property type="project" value="UniProtKB-KW"/>
</dbReference>
<dbReference type="PROSITE" id="PS51470">
    <property type="entry name" value="FG_GAP"/>
    <property type="match status" value="2"/>
</dbReference>
<dbReference type="InterPro" id="IPR013517">
    <property type="entry name" value="FG-GAP"/>
</dbReference>
<evidence type="ECO:0000256" key="5">
    <source>
        <dbReference type="ARBA" id="ARBA00022729"/>
    </source>
</evidence>
<keyword evidence="8 14" id="KW-0130">Cell adhesion</keyword>
<dbReference type="OrthoDB" id="5317514at2759"/>
<evidence type="ECO:0000256" key="7">
    <source>
        <dbReference type="ARBA" id="ARBA00022837"/>
    </source>
</evidence>
<keyword evidence="11 14" id="KW-0675">Receptor</keyword>
<dbReference type="GO" id="GO:0033627">
    <property type="term" value="P:cell adhesion mediated by integrin"/>
    <property type="evidence" value="ECO:0007669"/>
    <property type="project" value="TreeGrafter"/>
</dbReference>
<keyword evidence="6" id="KW-0677">Repeat</keyword>
<dbReference type="Pfam" id="PF01839">
    <property type="entry name" value="FG-GAP"/>
    <property type="match status" value="2"/>
</dbReference>
<keyword evidence="12" id="KW-0325">Glycoprotein</keyword>
<dbReference type="Gene3D" id="2.130.10.130">
    <property type="entry name" value="Integrin alpha, N-terminal"/>
    <property type="match status" value="1"/>
</dbReference>
<comment type="caution">
    <text evidence="16">The sequence shown here is derived from an EMBL/GenBank/DDBJ whole genome shotgun (WGS) entry which is preliminary data.</text>
</comment>
<dbReference type="InterPro" id="IPR000413">
    <property type="entry name" value="Integrin_alpha"/>
</dbReference>
<dbReference type="GO" id="GO:0046872">
    <property type="term" value="F:metal ion binding"/>
    <property type="evidence" value="ECO:0007669"/>
    <property type="project" value="UniProtKB-KW"/>
</dbReference>
<evidence type="ECO:0000313" key="16">
    <source>
        <dbReference type="EMBL" id="NXT86902.1"/>
    </source>
</evidence>
<dbReference type="InterPro" id="IPR036465">
    <property type="entry name" value="vWFA_dom_sf"/>
</dbReference>
<dbReference type="GO" id="GO:0009897">
    <property type="term" value="C:external side of plasma membrane"/>
    <property type="evidence" value="ECO:0007669"/>
    <property type="project" value="TreeGrafter"/>
</dbReference>
<evidence type="ECO:0000256" key="9">
    <source>
        <dbReference type="ARBA" id="ARBA00023037"/>
    </source>
</evidence>
<comment type="similarity">
    <text evidence="2 14">Belongs to the integrin alpha chain family.</text>
</comment>
<sequence length="476" mass="50756">ACAPLWSQECGTSVFSTGICARLDGDLRPVGTIAPTAQRCSTYMDIVIVLDGSNSIYPWYEVQNFLSNILSKFFIGPGQIQVGVLQYGERAVHEWVLGRYQTAEEVVEAAKNISRQEGRETRTAFAIHRACTEAFSPERGGRADATRLMIVVTDGESHDGEELPEALAECEKRNVTRYAIAVSAGRRASLSPFPLRAVLRPATPRTPAALRAGSGPSAADAGSPLARCWGTTSAGSRTPRISSARSTPMVSPPCFAPPQDGILFGTVGAYAWDGAVLEESRRGRIVPPRQAFEKEFPLELKNHAAYLGYAVSSLRLPSGQRLYVAGAPRFQHKGKVILFEMGATGTVTVAQALTGEQIGSYFGSEVCALDVDGDGVTDVLLVAAPMYLAHGARPGSVGRQGPPCAPSQRLLAPAGTLHADKKPQDSRFGYALAAVPDLNHDGFNDVVVGAPLEDGHRGAVYVYHGAPGTLLPHYKQ</sequence>
<evidence type="ECO:0000256" key="10">
    <source>
        <dbReference type="ARBA" id="ARBA00023136"/>
    </source>
</evidence>
<reference evidence="16 17" key="1">
    <citation type="submission" date="2019-09" db="EMBL/GenBank/DDBJ databases">
        <title>Bird 10,000 Genomes (B10K) Project - Family phase.</title>
        <authorList>
            <person name="Zhang G."/>
        </authorList>
    </citation>
    <scope>NUCLEOTIDE SEQUENCE [LARGE SCALE GENOMIC DNA]</scope>
    <source>
        <strain evidence="16">B10K-DU-029-28</strain>
    </source>
</reference>
<evidence type="ECO:0000256" key="3">
    <source>
        <dbReference type="ARBA" id="ARBA00022692"/>
    </source>
</evidence>
<evidence type="ECO:0000256" key="6">
    <source>
        <dbReference type="ARBA" id="ARBA00022737"/>
    </source>
</evidence>
<dbReference type="GO" id="GO:0007160">
    <property type="term" value="P:cell-matrix adhesion"/>
    <property type="evidence" value="ECO:0007669"/>
    <property type="project" value="TreeGrafter"/>
</dbReference>
<feature type="non-terminal residue" evidence="16">
    <location>
        <position position="1"/>
    </location>
</feature>
<dbReference type="AlphaFoldDB" id="A0A7L3G141"/>
<dbReference type="Proteomes" id="UP000528690">
    <property type="component" value="Unassembled WGS sequence"/>
</dbReference>
<dbReference type="PRINTS" id="PR00453">
    <property type="entry name" value="VWFADOMAIN"/>
</dbReference>
<accession>A0A7L3G141</accession>
<evidence type="ECO:0000256" key="4">
    <source>
        <dbReference type="ARBA" id="ARBA00022723"/>
    </source>
</evidence>
<dbReference type="Pfam" id="PF00092">
    <property type="entry name" value="VWA"/>
    <property type="match status" value="1"/>
</dbReference>
<evidence type="ECO:0000256" key="8">
    <source>
        <dbReference type="ARBA" id="ARBA00022889"/>
    </source>
</evidence>
<keyword evidence="17" id="KW-1185">Reference proteome</keyword>
<evidence type="ECO:0000256" key="1">
    <source>
        <dbReference type="ARBA" id="ARBA00004479"/>
    </source>
</evidence>
<keyword evidence="4" id="KW-0479">Metal-binding</keyword>
<dbReference type="FunFam" id="3.40.50.410:FF:000012">
    <property type="entry name" value="Integrin, alpha 10"/>
    <property type="match status" value="1"/>
</dbReference>
<dbReference type="PRINTS" id="PR01185">
    <property type="entry name" value="INTEGRINA"/>
</dbReference>
<evidence type="ECO:0000256" key="12">
    <source>
        <dbReference type="ARBA" id="ARBA00023180"/>
    </source>
</evidence>
<dbReference type="EMBL" id="VZTV01006965">
    <property type="protein sequence ID" value="NXT86902.1"/>
    <property type="molecule type" value="Genomic_DNA"/>
</dbReference>
<dbReference type="SUPFAM" id="SSF69318">
    <property type="entry name" value="Integrin alpha N-terminal domain"/>
    <property type="match status" value="1"/>
</dbReference>
<organism evidence="16 17">
    <name type="scientific">Anhinga rufa</name>
    <name type="common">African darter</name>
    <dbReference type="NCBI Taxonomy" id="317792"/>
    <lineage>
        <taxon>Eukaryota</taxon>
        <taxon>Metazoa</taxon>
        <taxon>Chordata</taxon>
        <taxon>Craniata</taxon>
        <taxon>Vertebrata</taxon>
        <taxon>Euteleostomi</taxon>
        <taxon>Archelosauria</taxon>
        <taxon>Archosauria</taxon>
        <taxon>Dinosauria</taxon>
        <taxon>Saurischia</taxon>
        <taxon>Theropoda</taxon>
        <taxon>Coelurosauria</taxon>
        <taxon>Aves</taxon>
        <taxon>Neognathae</taxon>
        <taxon>Neoaves</taxon>
        <taxon>Aequornithes</taxon>
        <taxon>Suliformes</taxon>
        <taxon>Anhingidae</taxon>
        <taxon>Anhinga</taxon>
    </lineage>
</organism>
<keyword evidence="7" id="KW-0106">Calcium</keyword>
<gene>
    <name evidence="16" type="primary">Itga10_0</name>
    <name evidence="16" type="ORF">ANHRUF_R09193</name>
</gene>
<name>A0A7L3G141_9AVES</name>
<dbReference type="SMART" id="SM00327">
    <property type="entry name" value="VWA"/>
    <property type="match status" value="1"/>
</dbReference>
<feature type="domain" description="VWFA" evidence="15">
    <location>
        <begin position="45"/>
        <end position="183"/>
    </location>
</feature>
<keyword evidence="3" id="KW-0812">Transmembrane</keyword>
<feature type="repeat" description="FG-GAP" evidence="13">
    <location>
        <begin position="414"/>
        <end position="472"/>
    </location>
</feature>
<dbReference type="PANTHER" id="PTHR23220">
    <property type="entry name" value="INTEGRIN ALPHA"/>
    <property type="match status" value="1"/>
</dbReference>
<evidence type="ECO:0000313" key="17">
    <source>
        <dbReference type="Proteomes" id="UP000528690"/>
    </source>
</evidence>
<feature type="non-terminal residue" evidence="16">
    <location>
        <position position="476"/>
    </location>
</feature>
<dbReference type="InterPro" id="IPR002035">
    <property type="entry name" value="VWF_A"/>
</dbReference>
<feature type="repeat" description="FG-GAP" evidence="13">
    <location>
        <begin position="348"/>
        <end position="409"/>
    </location>
</feature>
<evidence type="ECO:0000256" key="13">
    <source>
        <dbReference type="PROSITE-ProRule" id="PRU00803"/>
    </source>
</evidence>
<proteinExistence type="inferred from homology"/>
<dbReference type="GO" id="GO:0005178">
    <property type="term" value="F:integrin binding"/>
    <property type="evidence" value="ECO:0007669"/>
    <property type="project" value="TreeGrafter"/>
</dbReference>
<protein>
    <submittedName>
        <fullName evidence="16">ITA10 protein</fullName>
    </submittedName>
</protein>
<dbReference type="SMART" id="SM00191">
    <property type="entry name" value="Int_alpha"/>
    <property type="match status" value="3"/>
</dbReference>
<dbReference type="PANTHER" id="PTHR23220:SF26">
    <property type="entry name" value="INTEGRIN ALPHA-10"/>
    <property type="match status" value="1"/>
</dbReference>